<reference evidence="1 2" key="1">
    <citation type="submission" date="2014-03" db="EMBL/GenBank/DDBJ databases">
        <title>Genomics of Bifidobacteria.</title>
        <authorList>
            <person name="Ventura M."/>
            <person name="Milani C."/>
            <person name="Lugli G.A."/>
        </authorList>
    </citation>
    <scope>NUCLEOTIDE SEQUENCE [LARGE SCALE GENOMIC DNA]</scope>
    <source>
        <strain evidence="1 2">LMG 14934</strain>
    </source>
</reference>
<dbReference type="AlphaFoldDB" id="A0A087D169"/>
<protein>
    <submittedName>
        <fullName evidence="1">Uncharacterized protein</fullName>
    </submittedName>
</protein>
<dbReference type="EMBL" id="JGZM01000001">
    <property type="protein sequence ID" value="KFI89269.1"/>
    <property type="molecule type" value="Genomic_DNA"/>
</dbReference>
<dbReference type="RefSeq" id="WP_033509431.1">
    <property type="nucleotide sequence ID" value="NZ_JDTM01000006.1"/>
</dbReference>
<sequence length="76" mass="8418">MALEATHRYDDIIDLPHHVSRRHPPMSRHNRAAQFMPFAAVAGYDQVVAETARSNDHDMALADTPVDGLAEGWVPA</sequence>
<gene>
    <name evidence="1" type="ORF">BSAE_0739</name>
</gene>
<evidence type="ECO:0000313" key="2">
    <source>
        <dbReference type="Proteomes" id="UP000029040"/>
    </source>
</evidence>
<evidence type="ECO:0000313" key="1">
    <source>
        <dbReference type="EMBL" id="KFI89269.1"/>
    </source>
</evidence>
<comment type="caution">
    <text evidence="1">The sequence shown here is derived from an EMBL/GenBank/DDBJ whole genome shotgun (WGS) entry which is preliminary data.</text>
</comment>
<accession>A0A087D169</accession>
<dbReference type="Proteomes" id="UP000029040">
    <property type="component" value="Unassembled WGS sequence"/>
</dbReference>
<organism evidence="1 2">
    <name type="scientific">Bifidobacterium pullorum subsp. saeculare DSM 6531 = LMG 14934</name>
    <dbReference type="NCBI Taxonomy" id="1437611"/>
    <lineage>
        <taxon>Bacteria</taxon>
        <taxon>Bacillati</taxon>
        <taxon>Actinomycetota</taxon>
        <taxon>Actinomycetes</taxon>
        <taxon>Bifidobacteriales</taxon>
        <taxon>Bifidobacteriaceae</taxon>
        <taxon>Bifidobacterium</taxon>
    </lineage>
</organism>
<proteinExistence type="predicted"/>
<name>A0A087D169_9BIFI</name>